<dbReference type="PANTHER" id="PTHR23322:SF1">
    <property type="entry name" value="FAS-ASSOCIATED FACTOR 2"/>
    <property type="match status" value="1"/>
</dbReference>
<dbReference type="EMBL" id="KB007857">
    <property type="protein sequence ID" value="ELR23614.1"/>
    <property type="molecule type" value="Genomic_DNA"/>
</dbReference>
<evidence type="ECO:0000256" key="1">
    <source>
        <dbReference type="SAM" id="MobiDB-lite"/>
    </source>
</evidence>
<dbReference type="PROSITE" id="PS50033">
    <property type="entry name" value="UBX"/>
    <property type="match status" value="1"/>
</dbReference>
<accession>L8HDP3</accession>
<dbReference type="SUPFAM" id="SSF54236">
    <property type="entry name" value="Ubiquitin-like"/>
    <property type="match status" value="1"/>
</dbReference>
<dbReference type="KEGG" id="acan:ACA1_072360"/>
<dbReference type="AlphaFoldDB" id="L8HDP3"/>
<dbReference type="SMART" id="SM00726">
    <property type="entry name" value="UIM"/>
    <property type="match status" value="2"/>
</dbReference>
<name>L8HDP3_ACACF</name>
<dbReference type="InterPro" id="IPR001012">
    <property type="entry name" value="UBX_dom"/>
</dbReference>
<feature type="compositionally biased region" description="Basic and acidic residues" evidence="1">
    <location>
        <begin position="142"/>
        <end position="159"/>
    </location>
</feature>
<dbReference type="PANTHER" id="PTHR23322">
    <property type="entry name" value="FAS-ASSOCIATED PROTEIN"/>
    <property type="match status" value="1"/>
</dbReference>
<protein>
    <submittedName>
        <fullName evidence="3">UBX domain containing protein</fullName>
    </submittedName>
</protein>
<dbReference type="SMART" id="SM00166">
    <property type="entry name" value="UBX"/>
    <property type="match status" value="1"/>
</dbReference>
<proteinExistence type="predicted"/>
<feature type="region of interest" description="Disordered" evidence="1">
    <location>
        <begin position="233"/>
        <end position="272"/>
    </location>
</feature>
<dbReference type="VEuPathDB" id="AmoebaDB:ACA1_072360"/>
<dbReference type="GeneID" id="14924595"/>
<organism evidence="3 4">
    <name type="scientific">Acanthamoeba castellanii (strain ATCC 30010 / Neff)</name>
    <dbReference type="NCBI Taxonomy" id="1257118"/>
    <lineage>
        <taxon>Eukaryota</taxon>
        <taxon>Amoebozoa</taxon>
        <taxon>Discosea</taxon>
        <taxon>Longamoebia</taxon>
        <taxon>Centramoebida</taxon>
        <taxon>Acanthamoebidae</taxon>
        <taxon>Acanthamoeba</taxon>
    </lineage>
</organism>
<feature type="compositionally biased region" description="Acidic residues" evidence="1">
    <location>
        <begin position="258"/>
        <end position="272"/>
    </location>
</feature>
<dbReference type="Pfam" id="PF00789">
    <property type="entry name" value="UBX"/>
    <property type="match status" value="1"/>
</dbReference>
<dbReference type="InterPro" id="IPR050730">
    <property type="entry name" value="UBX_domain-protein"/>
</dbReference>
<dbReference type="GO" id="GO:0036503">
    <property type="term" value="P:ERAD pathway"/>
    <property type="evidence" value="ECO:0007669"/>
    <property type="project" value="TreeGrafter"/>
</dbReference>
<dbReference type="Gene3D" id="3.10.20.90">
    <property type="entry name" value="Phosphatidylinositol 3-kinase Catalytic Subunit, Chain A, domain 1"/>
    <property type="match status" value="1"/>
</dbReference>
<feature type="compositionally biased region" description="Basic and acidic residues" evidence="1">
    <location>
        <begin position="233"/>
        <end position="257"/>
    </location>
</feature>
<dbReference type="STRING" id="1257118.L8HDP3"/>
<evidence type="ECO:0000313" key="3">
    <source>
        <dbReference type="EMBL" id="ELR23614.1"/>
    </source>
</evidence>
<dbReference type="PROSITE" id="PS50330">
    <property type="entry name" value="UIM"/>
    <property type="match status" value="1"/>
</dbReference>
<evidence type="ECO:0000313" key="4">
    <source>
        <dbReference type="Proteomes" id="UP000011083"/>
    </source>
</evidence>
<feature type="region of interest" description="Disordered" evidence="1">
    <location>
        <begin position="121"/>
        <end position="159"/>
    </location>
</feature>
<dbReference type="RefSeq" id="XP_004353142.1">
    <property type="nucleotide sequence ID" value="XM_004353090.1"/>
</dbReference>
<gene>
    <name evidence="3" type="ORF">ACA1_072360</name>
</gene>
<dbReference type="GO" id="GO:0005783">
    <property type="term" value="C:endoplasmic reticulum"/>
    <property type="evidence" value="ECO:0007669"/>
    <property type="project" value="TreeGrafter"/>
</dbReference>
<dbReference type="GO" id="GO:0043130">
    <property type="term" value="F:ubiquitin binding"/>
    <property type="evidence" value="ECO:0007669"/>
    <property type="project" value="TreeGrafter"/>
</dbReference>
<keyword evidence="4" id="KW-1185">Reference proteome</keyword>
<dbReference type="InterPro" id="IPR003903">
    <property type="entry name" value="UIM_dom"/>
</dbReference>
<feature type="domain" description="UBX" evidence="2">
    <location>
        <begin position="346"/>
        <end position="459"/>
    </location>
</feature>
<feature type="compositionally biased region" description="Basic and acidic residues" evidence="1">
    <location>
        <begin position="121"/>
        <end position="133"/>
    </location>
</feature>
<dbReference type="CDD" id="cd01767">
    <property type="entry name" value="UBX"/>
    <property type="match status" value="1"/>
</dbReference>
<reference evidence="3 4" key="1">
    <citation type="journal article" date="2013" name="Genome Biol.">
        <title>Genome of Acanthamoeba castellanii highlights extensive lateral gene transfer and early evolution of tyrosine kinase signaling.</title>
        <authorList>
            <person name="Clarke M."/>
            <person name="Lohan A.J."/>
            <person name="Liu B."/>
            <person name="Lagkouvardos I."/>
            <person name="Roy S."/>
            <person name="Zafar N."/>
            <person name="Bertelli C."/>
            <person name="Schilde C."/>
            <person name="Kianianmomeni A."/>
            <person name="Burglin T.R."/>
            <person name="Frech C."/>
            <person name="Turcotte B."/>
            <person name="Kopec K.O."/>
            <person name="Synnott J.M."/>
            <person name="Choo C."/>
            <person name="Paponov I."/>
            <person name="Finkler A."/>
            <person name="Soon Heng Tan C."/>
            <person name="Hutchins A.P."/>
            <person name="Weinmeier T."/>
            <person name="Rattei T."/>
            <person name="Chu J.S."/>
            <person name="Gimenez G."/>
            <person name="Irimia M."/>
            <person name="Rigden D.J."/>
            <person name="Fitzpatrick D.A."/>
            <person name="Lorenzo-Morales J."/>
            <person name="Bateman A."/>
            <person name="Chiu C.H."/>
            <person name="Tang P."/>
            <person name="Hegemann P."/>
            <person name="Fromm H."/>
            <person name="Raoult D."/>
            <person name="Greub G."/>
            <person name="Miranda-Saavedra D."/>
            <person name="Chen N."/>
            <person name="Nash P."/>
            <person name="Ginger M.L."/>
            <person name="Horn M."/>
            <person name="Schaap P."/>
            <person name="Caler L."/>
            <person name="Loftus B."/>
        </authorList>
    </citation>
    <scope>NUCLEOTIDE SEQUENCE [LARGE SCALE GENOMIC DNA]</scope>
    <source>
        <strain evidence="3 4">Neff</strain>
    </source>
</reference>
<evidence type="ECO:0000259" key="2">
    <source>
        <dbReference type="PROSITE" id="PS50033"/>
    </source>
</evidence>
<dbReference type="OrthoDB" id="1920064at2759"/>
<dbReference type="Proteomes" id="UP000011083">
    <property type="component" value="Unassembled WGS sequence"/>
</dbReference>
<sequence length="463" mass="52774">MHRLMRKLRRELSLNGHHQHLSEEEAMRQVLLQHALARQEEQERWQRLAFAEAEAQHQAALAAASMAPATPPFLAPNYAAYVNQATGIPQWTGAAAPGPYAQPMASLTPNVADEEVQVQRALEESRREEEERKRRQAAAEEEERRAIAQRQRESEEEFYRMQQRQTAFIHDVEHQEDEEEDEEDDEARRAALEEAKQVQLALQLSLAEQKLRARPQQQQTWDGLRAEGFADDEPSHHFFDHGGHHEAYDRRKGKEKVVDDDEKEDGGADDERELALRLSQLVHLPPEARAREEQAIYRAALINEQRTDMVKEDQKLQEQIERDRALALIARARNKEAALLPEPPTGTEGATELVVRMPDGGRTRRRFPPDATLQAIKDWVDVELAKSHQTELDKLSIVNDDDNDNDNEEGEAVAVVRTQAGSYLVGGYDLVTDFPRRAFTDMRVSASQAGLCPRALLNLSRKQ</sequence>
<dbReference type="InterPro" id="IPR029071">
    <property type="entry name" value="Ubiquitin-like_domsf"/>
</dbReference>